<proteinExistence type="predicted"/>
<feature type="region of interest" description="Disordered" evidence="1">
    <location>
        <begin position="289"/>
        <end position="437"/>
    </location>
</feature>
<dbReference type="Pfam" id="PF13365">
    <property type="entry name" value="Trypsin_2"/>
    <property type="match status" value="1"/>
</dbReference>
<evidence type="ECO:0000313" key="3">
    <source>
        <dbReference type="Proteomes" id="UP001596083"/>
    </source>
</evidence>
<accession>A0ABW0Z2W9</accession>
<organism evidence="2 3">
    <name type="scientific">Streptomyces gamaensis</name>
    <dbReference type="NCBI Taxonomy" id="1763542"/>
    <lineage>
        <taxon>Bacteria</taxon>
        <taxon>Bacillati</taxon>
        <taxon>Actinomycetota</taxon>
        <taxon>Actinomycetes</taxon>
        <taxon>Kitasatosporales</taxon>
        <taxon>Streptomycetaceae</taxon>
        <taxon>Streptomyces</taxon>
    </lineage>
</organism>
<dbReference type="SUPFAM" id="SSF50494">
    <property type="entry name" value="Trypsin-like serine proteases"/>
    <property type="match status" value="1"/>
</dbReference>
<keyword evidence="3" id="KW-1185">Reference proteome</keyword>
<dbReference type="EMBL" id="JBHSPB010000009">
    <property type="protein sequence ID" value="MFC5721726.1"/>
    <property type="molecule type" value="Genomic_DNA"/>
</dbReference>
<gene>
    <name evidence="2" type="ORF">ACFP1Z_16255</name>
</gene>
<name>A0ABW0Z2W9_9ACTN</name>
<evidence type="ECO:0000313" key="2">
    <source>
        <dbReference type="EMBL" id="MFC5721726.1"/>
    </source>
</evidence>
<protein>
    <submittedName>
        <fullName evidence="2">Trypsin-like peptidase domain-containing protein</fullName>
    </submittedName>
</protein>
<dbReference type="RefSeq" id="WP_390317071.1">
    <property type="nucleotide sequence ID" value="NZ_JBHSPB010000009.1"/>
</dbReference>
<sequence>MGDTAGGPVTDGAGIVRGGVNGPAFSPPWVLRISDRGGFVLGAGILLCTDTVLTCAHVIDGAGEEVVAEHLWDPVWQSPARYVKGSWVPARADCGDLALLTLTEPRTASEGAPLHRLVPSYGRAVRMCGFPRSLRDGVWFGAGIAGPAGPRGEWVQLDPGRQEHTVRPGFSGTAVIDNATGYVLGMVVSRYDDHPDAPYGPPLRLSYMIPVGTIARYLPHIDPYVTGEPCNSLPVVPESARVDGEFARFLADWFRAAEGTRPVEAVVVRKTDTERSAALSRAVALADREGGASAAGPGFRATGAAPFPPASGAAARGRGPERGHGTEAPGTGHDAPGTGRHGVPGVPADNGPPGGAGCATDPPSSTRAPAGAPAPPDRNRARAAGHTPDAPSPRNSTGTARAGHRAPGDAVTAGDGPHGTPGGTVPDPAAPDGTVPPLGSVDLALDVSGVTVAGLAWRAADRLGFRGGGGEAVQWLGRARSVPLTIVAEGVDHAERPAALVEFTGVLAARGARLLLVFRSPASPILELAKRMADPRNDDPVARLDRVRDRIEHVAARERTARDRIALIAPPQPVPKEAAGLRLDLIRLREAAARQDERLPVLLEAFEKAVEKGLVGAEEAIGRAETDIARRDELRGRLDAYFALAAAHGLTEDKDIAGLYRAAHELLYRAPCELAEAERAVAEFLRAVRARTHRPRPRRRGDELP</sequence>
<dbReference type="InterPro" id="IPR009003">
    <property type="entry name" value="Peptidase_S1_PA"/>
</dbReference>
<comment type="caution">
    <text evidence="2">The sequence shown here is derived from an EMBL/GenBank/DDBJ whole genome shotgun (WGS) entry which is preliminary data.</text>
</comment>
<dbReference type="Proteomes" id="UP001596083">
    <property type="component" value="Unassembled WGS sequence"/>
</dbReference>
<evidence type="ECO:0000256" key="1">
    <source>
        <dbReference type="SAM" id="MobiDB-lite"/>
    </source>
</evidence>
<reference evidence="3" key="1">
    <citation type="journal article" date="2019" name="Int. J. Syst. Evol. Microbiol.">
        <title>The Global Catalogue of Microorganisms (GCM) 10K type strain sequencing project: providing services to taxonomists for standard genome sequencing and annotation.</title>
        <authorList>
            <consortium name="The Broad Institute Genomics Platform"/>
            <consortium name="The Broad Institute Genome Sequencing Center for Infectious Disease"/>
            <person name="Wu L."/>
            <person name="Ma J."/>
        </authorList>
    </citation>
    <scope>NUCLEOTIDE SEQUENCE [LARGE SCALE GENOMIC DNA]</scope>
    <source>
        <strain evidence="3">CGMCC 4.7304</strain>
    </source>
</reference>
<dbReference type="Gene3D" id="2.40.10.120">
    <property type="match status" value="1"/>
</dbReference>